<accession>A0A0D3FJ01</accession>
<organism evidence="1">
    <name type="scientific">Oryza barthii</name>
    <dbReference type="NCBI Taxonomy" id="65489"/>
    <lineage>
        <taxon>Eukaryota</taxon>
        <taxon>Viridiplantae</taxon>
        <taxon>Streptophyta</taxon>
        <taxon>Embryophyta</taxon>
        <taxon>Tracheophyta</taxon>
        <taxon>Spermatophyta</taxon>
        <taxon>Magnoliopsida</taxon>
        <taxon>Liliopsida</taxon>
        <taxon>Poales</taxon>
        <taxon>Poaceae</taxon>
        <taxon>BOP clade</taxon>
        <taxon>Oryzoideae</taxon>
        <taxon>Oryzeae</taxon>
        <taxon>Oryzinae</taxon>
        <taxon>Oryza</taxon>
    </lineage>
</organism>
<protein>
    <submittedName>
        <fullName evidence="1">Uncharacterized protein</fullName>
    </submittedName>
</protein>
<name>A0A0D3FJ01_9ORYZ</name>
<dbReference type="AlphaFoldDB" id="A0A0D3FJ01"/>
<dbReference type="Gramene" id="OBART03G18960.1">
    <property type="protein sequence ID" value="OBART03G18960.1"/>
    <property type="gene ID" value="OBART03G18960"/>
</dbReference>
<evidence type="ECO:0000313" key="1">
    <source>
        <dbReference type="EnsemblPlants" id="OBART03G18960.1"/>
    </source>
</evidence>
<reference evidence="1" key="2">
    <citation type="submission" date="2015-03" db="UniProtKB">
        <authorList>
            <consortium name="EnsemblPlants"/>
        </authorList>
    </citation>
    <scope>IDENTIFICATION</scope>
</reference>
<dbReference type="PaxDb" id="65489-OBART03G18960.1"/>
<keyword evidence="2" id="KW-1185">Reference proteome</keyword>
<dbReference type="EnsemblPlants" id="OBART03G18960.1">
    <property type="protein sequence ID" value="OBART03G18960.1"/>
    <property type="gene ID" value="OBART03G18960"/>
</dbReference>
<reference evidence="1" key="1">
    <citation type="journal article" date="2009" name="Rice">
        <title>De Novo Next Generation Sequencing of Plant Genomes.</title>
        <authorList>
            <person name="Rounsley S."/>
            <person name="Marri P.R."/>
            <person name="Yu Y."/>
            <person name="He R."/>
            <person name="Sisneros N."/>
            <person name="Goicoechea J.L."/>
            <person name="Lee S.J."/>
            <person name="Angelova A."/>
            <person name="Kudrna D."/>
            <person name="Luo M."/>
            <person name="Affourtit J."/>
            <person name="Desany B."/>
            <person name="Knight J."/>
            <person name="Niazi F."/>
            <person name="Egholm M."/>
            <person name="Wing R.A."/>
        </authorList>
    </citation>
    <scope>NUCLEOTIDE SEQUENCE [LARGE SCALE GENOMIC DNA]</scope>
    <source>
        <strain evidence="1">cv. IRGC 105608</strain>
    </source>
</reference>
<evidence type="ECO:0000313" key="2">
    <source>
        <dbReference type="Proteomes" id="UP000026960"/>
    </source>
</evidence>
<dbReference type="Proteomes" id="UP000026960">
    <property type="component" value="Chromosome 3"/>
</dbReference>
<sequence>MATIDELLLPSSSPSPFHSELKIKDDSVAVEFYSQQEQDGNYRSIVQHGTIYLHFQSCMAPSRRYEVTFGWN</sequence>
<proteinExistence type="predicted"/>
<dbReference type="HOGENOM" id="CLU_2726284_0_0_1"/>